<organism evidence="1 2">
    <name type="scientific">Blautia obeum</name>
    <dbReference type="NCBI Taxonomy" id="40520"/>
    <lineage>
        <taxon>Bacteria</taxon>
        <taxon>Bacillati</taxon>
        <taxon>Bacillota</taxon>
        <taxon>Clostridia</taxon>
        <taxon>Lachnospirales</taxon>
        <taxon>Lachnospiraceae</taxon>
        <taxon>Blautia</taxon>
    </lineage>
</organism>
<dbReference type="RefSeq" id="WP_151190465.1">
    <property type="nucleotide sequence ID" value="NZ_JAQEBC010000002.1"/>
</dbReference>
<evidence type="ECO:0000313" key="2">
    <source>
        <dbReference type="Proteomes" id="UP000283928"/>
    </source>
</evidence>
<sequence length="412" mass="48771">MSESQICQKCGIPRPIEQFQLMKPKDSKPYRLKTCNKCRHVRKVELKNKLSDDIELLTTRQYKIIPPQRILDVQRYGIDLKEEDEIFVRMIEYKDLWISNYGRAVKKNGSSYNLLKGKIDKWGHLSYAVKKEIYKNGKWTYYKTTLAADHAVMNEFVVNPDIRNNVKCWHLGGDKLDNYYKHLYPLNQAQYRVINAHFTETGEDSEDFILKVMNDVLFKQDDWGKCYYELRICGVGYVGSAVADTHSVAYQRWKDMLYRCYSGRYEEYEGCTVCEEWHNFSNFEVWYNLHLHGSDPVDLDKDILYKGNKLYSDETCCLVPHCINTLFLMGRARRGKYPIGVYYDASHKKFRMSANFYGKQRKIGNFNTAEEAFEEYKKYKEGFIRELAKEYKGKIRDCIYNAMLNWKVAITD</sequence>
<comment type="caution">
    <text evidence="1">The sequence shown here is derived from an EMBL/GenBank/DDBJ whole genome shotgun (WGS) entry which is preliminary data.</text>
</comment>
<evidence type="ECO:0008006" key="3">
    <source>
        <dbReference type="Google" id="ProtNLM"/>
    </source>
</evidence>
<name>A0A414K4U4_9FIRM</name>
<dbReference type="EMBL" id="QSKO01000042">
    <property type="protein sequence ID" value="RHE69272.1"/>
    <property type="molecule type" value="Genomic_DNA"/>
</dbReference>
<gene>
    <name evidence="1" type="ORF">DW723_16920</name>
</gene>
<reference evidence="1 2" key="1">
    <citation type="submission" date="2018-08" db="EMBL/GenBank/DDBJ databases">
        <title>A genome reference for cultivated species of the human gut microbiota.</title>
        <authorList>
            <person name="Zou Y."/>
            <person name="Xue W."/>
            <person name="Luo G."/>
        </authorList>
    </citation>
    <scope>NUCLEOTIDE SEQUENCE [LARGE SCALE GENOMIC DNA]</scope>
    <source>
        <strain evidence="1 2">AM27-32LB</strain>
    </source>
</reference>
<dbReference type="InterPro" id="IPR044925">
    <property type="entry name" value="His-Me_finger_sf"/>
</dbReference>
<dbReference type="AlphaFoldDB" id="A0A414K4U4"/>
<proteinExistence type="predicted"/>
<protein>
    <recommendedName>
        <fullName evidence="3">AP2/ERF domain-containing protein</fullName>
    </recommendedName>
</protein>
<accession>A0A414K4U4</accession>
<dbReference type="SUPFAM" id="SSF54060">
    <property type="entry name" value="His-Me finger endonucleases"/>
    <property type="match status" value="1"/>
</dbReference>
<evidence type="ECO:0000313" key="1">
    <source>
        <dbReference type="EMBL" id="RHE69272.1"/>
    </source>
</evidence>
<dbReference type="Proteomes" id="UP000283928">
    <property type="component" value="Unassembled WGS sequence"/>
</dbReference>